<dbReference type="GeneID" id="20235746"/>
<organism evidence="1 2">
    <name type="scientific">Lottia gigantea</name>
    <name type="common">Giant owl limpet</name>
    <dbReference type="NCBI Taxonomy" id="225164"/>
    <lineage>
        <taxon>Eukaryota</taxon>
        <taxon>Metazoa</taxon>
        <taxon>Spiralia</taxon>
        <taxon>Lophotrochozoa</taxon>
        <taxon>Mollusca</taxon>
        <taxon>Gastropoda</taxon>
        <taxon>Patellogastropoda</taxon>
        <taxon>Lottioidea</taxon>
        <taxon>Lottiidae</taxon>
        <taxon>Lottia</taxon>
    </lineage>
</organism>
<dbReference type="OrthoDB" id="6151425at2759"/>
<dbReference type="RefSeq" id="XP_009051440.1">
    <property type="nucleotide sequence ID" value="XM_009053192.1"/>
</dbReference>
<accession>V4ARV2</accession>
<keyword evidence="2" id="KW-1185">Reference proteome</keyword>
<dbReference type="HOGENOM" id="CLU_2087533_0_0_1"/>
<dbReference type="Proteomes" id="UP000030746">
    <property type="component" value="Unassembled WGS sequence"/>
</dbReference>
<evidence type="ECO:0000313" key="2">
    <source>
        <dbReference type="Proteomes" id="UP000030746"/>
    </source>
</evidence>
<sequence>MCARMTIPHCTLRRPHSRFNFGLFPKRGCSGFPCMYTHLGAKAGRQELMRTLMSLIDDCAGDIACSPGSKVVSGVTFSPTRNLGFDISLSGKRKRRSLRNLQKRLQTTNLRDSKLAA</sequence>
<dbReference type="AlphaFoldDB" id="V4ARV2"/>
<dbReference type="CTD" id="20235746"/>
<reference evidence="1 2" key="1">
    <citation type="journal article" date="2013" name="Nature">
        <title>Insights into bilaterian evolution from three spiralian genomes.</title>
        <authorList>
            <person name="Simakov O."/>
            <person name="Marletaz F."/>
            <person name="Cho S.J."/>
            <person name="Edsinger-Gonzales E."/>
            <person name="Havlak P."/>
            <person name="Hellsten U."/>
            <person name="Kuo D.H."/>
            <person name="Larsson T."/>
            <person name="Lv J."/>
            <person name="Arendt D."/>
            <person name="Savage R."/>
            <person name="Osoegawa K."/>
            <person name="de Jong P."/>
            <person name="Grimwood J."/>
            <person name="Chapman J.A."/>
            <person name="Shapiro H."/>
            <person name="Aerts A."/>
            <person name="Otillar R.P."/>
            <person name="Terry A.Y."/>
            <person name="Boore J.L."/>
            <person name="Grigoriev I.V."/>
            <person name="Lindberg D.R."/>
            <person name="Seaver E.C."/>
            <person name="Weisblat D.A."/>
            <person name="Putnam N.H."/>
            <person name="Rokhsar D.S."/>
        </authorList>
    </citation>
    <scope>NUCLEOTIDE SEQUENCE [LARGE SCALE GENOMIC DNA]</scope>
</reference>
<protein>
    <submittedName>
        <fullName evidence="1">Uncharacterized protein</fullName>
    </submittedName>
</protein>
<dbReference type="KEGG" id="lgi:LOTGIDRAFT_152669"/>
<gene>
    <name evidence="1" type="ORF">LOTGIDRAFT_152669</name>
</gene>
<dbReference type="EMBL" id="KB201304">
    <property type="protein sequence ID" value="ESO97580.1"/>
    <property type="molecule type" value="Genomic_DNA"/>
</dbReference>
<name>V4ARV2_LOTGI</name>
<proteinExistence type="predicted"/>
<evidence type="ECO:0000313" key="1">
    <source>
        <dbReference type="EMBL" id="ESO97580.1"/>
    </source>
</evidence>